<proteinExistence type="predicted"/>
<dbReference type="AlphaFoldDB" id="A0A2S4ULK5"/>
<evidence type="ECO:0000256" key="1">
    <source>
        <dbReference type="ARBA" id="ARBA00004370"/>
    </source>
</evidence>
<dbReference type="Gene3D" id="2.60.120.260">
    <property type="entry name" value="Galactose-binding domain-like"/>
    <property type="match status" value="1"/>
</dbReference>
<reference evidence="7" key="3">
    <citation type="journal article" date="2018" name="Mol. Plant Microbe Interact.">
        <title>Genome sequence resources for the wheat stripe rust pathogen (Puccinia striiformis f. sp. tritici) and the barley stripe rust pathogen (Puccinia striiformis f. sp. hordei).</title>
        <authorList>
            <person name="Xia C."/>
            <person name="Wang M."/>
            <person name="Yin C."/>
            <person name="Cornejo O.E."/>
            <person name="Hulbert S.H."/>
            <person name="Chen X."/>
        </authorList>
    </citation>
    <scope>NUCLEOTIDE SEQUENCE [LARGE SCALE GENOMIC DNA]</scope>
    <source>
        <strain evidence="7">93TX-2</strain>
    </source>
</reference>
<dbReference type="InterPro" id="IPR012919">
    <property type="entry name" value="SUN_dom"/>
</dbReference>
<dbReference type="GO" id="GO:0043495">
    <property type="term" value="F:protein-membrane adaptor activity"/>
    <property type="evidence" value="ECO:0007669"/>
    <property type="project" value="TreeGrafter"/>
</dbReference>
<dbReference type="VEuPathDB" id="FungiDB:PSHT_14200"/>
<evidence type="ECO:0000256" key="3">
    <source>
        <dbReference type="ARBA" id="ARBA00022989"/>
    </source>
</evidence>
<dbReference type="PROSITE" id="PS51469">
    <property type="entry name" value="SUN"/>
    <property type="match status" value="1"/>
</dbReference>
<dbReference type="GO" id="GO:0034993">
    <property type="term" value="C:meiotic nuclear membrane microtubule tethering complex"/>
    <property type="evidence" value="ECO:0007669"/>
    <property type="project" value="TreeGrafter"/>
</dbReference>
<gene>
    <name evidence="6" type="ORF">PSHT_14200</name>
</gene>
<keyword evidence="7" id="KW-1185">Reference proteome</keyword>
<keyword evidence="2" id="KW-0812">Transmembrane</keyword>
<keyword evidence="3" id="KW-1133">Transmembrane helix</keyword>
<keyword evidence="4" id="KW-0472">Membrane</keyword>
<dbReference type="PANTHER" id="PTHR12911:SF8">
    <property type="entry name" value="KLAROID PROTEIN-RELATED"/>
    <property type="match status" value="1"/>
</dbReference>
<reference evidence="7" key="2">
    <citation type="journal article" date="2018" name="BMC Genomics">
        <title>Genomic insights into host adaptation between the wheat stripe rust pathogen (Puccinia striiformis f. sp. tritici) and the barley stripe rust pathogen (Puccinia striiformis f. sp. hordei).</title>
        <authorList>
            <person name="Xia C."/>
            <person name="Wang M."/>
            <person name="Yin C."/>
            <person name="Cornejo O.E."/>
            <person name="Hulbert S.H."/>
            <person name="Chen X."/>
        </authorList>
    </citation>
    <scope>NUCLEOTIDE SEQUENCE [LARGE SCALE GENOMIC DNA]</scope>
    <source>
        <strain evidence="7">93TX-2</strain>
    </source>
</reference>
<organism evidence="6 7">
    <name type="scientific">Puccinia striiformis</name>
    <dbReference type="NCBI Taxonomy" id="27350"/>
    <lineage>
        <taxon>Eukaryota</taxon>
        <taxon>Fungi</taxon>
        <taxon>Dikarya</taxon>
        <taxon>Basidiomycota</taxon>
        <taxon>Pucciniomycotina</taxon>
        <taxon>Pucciniomycetes</taxon>
        <taxon>Pucciniales</taxon>
        <taxon>Pucciniaceae</taxon>
        <taxon>Puccinia</taxon>
    </lineage>
</organism>
<sequence length="298" mass="33335">MSSMKNFHAPLPIQRAGITLSPSQGHKSAICWDNWKEGCDQMEISQAKVVQSPRTEAKDDQKQLKVLLICHQASKFKAAIFQIESCSRVISLQEDLSHIISANKERKQSIIYSKQDSASFSAGASIIEDSTSPTWIYHCKIHPSKFPSIIIPRSHPHTVLASDLSIGTCWPFHKTTGKIGIQLGRTIWVQGLTIGHVFRSLAYDIRTAPKEFEFCGLSHYIPGAEKDSLLQGTYRVNGSNNVQEFSVPTTKMQLYSRVLLKIKSNHGNLNLKCLYRVRVHGEYNNKLQGDALDDATPT</sequence>
<dbReference type="Proteomes" id="UP000238274">
    <property type="component" value="Unassembled WGS sequence"/>
</dbReference>
<dbReference type="InterPro" id="IPR045119">
    <property type="entry name" value="SUN1-5"/>
</dbReference>
<dbReference type="EMBL" id="PKSM01000309">
    <property type="protein sequence ID" value="POV98106.1"/>
    <property type="molecule type" value="Genomic_DNA"/>
</dbReference>
<evidence type="ECO:0000256" key="2">
    <source>
        <dbReference type="ARBA" id="ARBA00022692"/>
    </source>
</evidence>
<name>A0A2S4ULK5_9BASI</name>
<evidence type="ECO:0000313" key="7">
    <source>
        <dbReference type="Proteomes" id="UP000238274"/>
    </source>
</evidence>
<reference evidence="6 7" key="1">
    <citation type="submission" date="2017-12" db="EMBL/GenBank/DDBJ databases">
        <title>Gene loss provides genomic basis for host adaptation in cereal stripe rust fungi.</title>
        <authorList>
            <person name="Xia C."/>
        </authorList>
    </citation>
    <scope>NUCLEOTIDE SEQUENCE [LARGE SCALE GENOMIC DNA]</scope>
    <source>
        <strain evidence="6 7">93TX-2</strain>
    </source>
</reference>
<comment type="subcellular location">
    <subcellularLocation>
        <location evidence="1">Membrane</location>
    </subcellularLocation>
</comment>
<dbReference type="VEuPathDB" id="FungiDB:PSTT_03532"/>
<dbReference type="Pfam" id="PF07738">
    <property type="entry name" value="Sad1_UNC"/>
    <property type="match status" value="1"/>
</dbReference>
<evidence type="ECO:0000259" key="5">
    <source>
        <dbReference type="PROSITE" id="PS51469"/>
    </source>
</evidence>
<comment type="caution">
    <text evidence="6">The sequence shown here is derived from an EMBL/GenBank/DDBJ whole genome shotgun (WGS) entry which is preliminary data.</text>
</comment>
<dbReference type="OrthoDB" id="2505323at2759"/>
<protein>
    <recommendedName>
        <fullName evidence="5">SUN domain-containing protein</fullName>
    </recommendedName>
</protein>
<evidence type="ECO:0000256" key="4">
    <source>
        <dbReference type="ARBA" id="ARBA00023136"/>
    </source>
</evidence>
<accession>A0A2S4ULK5</accession>
<feature type="domain" description="SUN" evidence="5">
    <location>
        <begin position="123"/>
        <end position="284"/>
    </location>
</feature>
<evidence type="ECO:0000313" key="6">
    <source>
        <dbReference type="EMBL" id="POV98106.1"/>
    </source>
</evidence>
<dbReference type="PANTHER" id="PTHR12911">
    <property type="entry name" value="SAD1/UNC-84-LIKE PROTEIN-RELATED"/>
    <property type="match status" value="1"/>
</dbReference>